<dbReference type="Proteomes" id="UP001165960">
    <property type="component" value="Unassembled WGS sequence"/>
</dbReference>
<accession>A0ACC2SMM0</accession>
<sequence length="159" mass="17722">MRHLGSFKKQFKIPFPNYKKATTFNVTDSKSRTLEKDTMKKPVTGSTPLANNANSTHTCTSVASLATSHRNANIYHLGHKDIEDDDKPAEEDKKEDGEDSQVTEKTLTASSNDPSPTIDPEPTTKDLPEEDTILRDPESSPEHYLPDEEEVKKTCCTKS</sequence>
<reference evidence="1" key="1">
    <citation type="submission" date="2022-04" db="EMBL/GenBank/DDBJ databases">
        <title>Genome of the entomopathogenic fungus Entomophthora muscae.</title>
        <authorList>
            <person name="Elya C."/>
            <person name="Lovett B.R."/>
            <person name="Lee E."/>
            <person name="Macias A.M."/>
            <person name="Hajek A.E."/>
            <person name="De Bivort B.L."/>
            <person name="Kasson M.T."/>
            <person name="De Fine Licht H.H."/>
            <person name="Stajich J.E."/>
        </authorList>
    </citation>
    <scope>NUCLEOTIDE SEQUENCE</scope>
    <source>
        <strain evidence="1">Berkeley</strain>
    </source>
</reference>
<proteinExistence type="predicted"/>
<name>A0ACC2SMM0_9FUNG</name>
<organism evidence="1 2">
    <name type="scientific">Entomophthora muscae</name>
    <dbReference type="NCBI Taxonomy" id="34485"/>
    <lineage>
        <taxon>Eukaryota</taxon>
        <taxon>Fungi</taxon>
        <taxon>Fungi incertae sedis</taxon>
        <taxon>Zoopagomycota</taxon>
        <taxon>Entomophthoromycotina</taxon>
        <taxon>Entomophthoromycetes</taxon>
        <taxon>Entomophthorales</taxon>
        <taxon>Entomophthoraceae</taxon>
        <taxon>Entomophthora</taxon>
    </lineage>
</organism>
<keyword evidence="2" id="KW-1185">Reference proteome</keyword>
<dbReference type="EMBL" id="QTSX02004886">
    <property type="protein sequence ID" value="KAJ9063593.1"/>
    <property type="molecule type" value="Genomic_DNA"/>
</dbReference>
<comment type="caution">
    <text evidence="1">The sequence shown here is derived from an EMBL/GenBank/DDBJ whole genome shotgun (WGS) entry which is preliminary data.</text>
</comment>
<gene>
    <name evidence="1" type="ORF">DSO57_1039288</name>
</gene>
<evidence type="ECO:0000313" key="2">
    <source>
        <dbReference type="Proteomes" id="UP001165960"/>
    </source>
</evidence>
<evidence type="ECO:0000313" key="1">
    <source>
        <dbReference type="EMBL" id="KAJ9063593.1"/>
    </source>
</evidence>
<protein>
    <submittedName>
        <fullName evidence="1">Uncharacterized protein</fullName>
    </submittedName>
</protein>